<sequence length="248" mass="26514">MSNKCCKRRHILTAPLPTNLNAKNLLVHSNYFIVLESEMYTLPFFAALLPLGSNALPAVQNKDAEPSLAVLTNSTASFITSYVCINHALSERDVPAEPQLVTSEPSLFTNVYWAITTDNPPKPSLQPQPQPQPPPPPPASKSSAHSSPSPGFAPGHPHRGNPPYDHRPPRPSDPAPLTHLPSLPPLPPASHPPPLSPACHPPPPPTNHPPPPPPTSRSLLPEITTAPPGITISPYTPASTLSFRPMTP</sequence>
<protein>
    <submittedName>
        <fullName evidence="2">Uncharacterized protein</fullName>
    </submittedName>
</protein>
<evidence type="ECO:0000313" key="3">
    <source>
        <dbReference type="Proteomes" id="UP000800092"/>
    </source>
</evidence>
<accession>A0A6A6HGX1</accession>
<feature type="region of interest" description="Disordered" evidence="1">
    <location>
        <begin position="117"/>
        <end position="248"/>
    </location>
</feature>
<feature type="compositionally biased region" description="Pro residues" evidence="1">
    <location>
        <begin position="120"/>
        <end position="139"/>
    </location>
</feature>
<dbReference type="AlphaFoldDB" id="A0A6A6HGX1"/>
<gene>
    <name evidence="2" type="ORF">EV356DRAFT_28380</name>
</gene>
<feature type="compositionally biased region" description="Low complexity" evidence="1">
    <location>
        <begin position="140"/>
        <end position="155"/>
    </location>
</feature>
<feature type="compositionally biased region" description="Polar residues" evidence="1">
    <location>
        <begin position="233"/>
        <end position="242"/>
    </location>
</feature>
<organism evidence="2 3">
    <name type="scientific">Viridothelium virens</name>
    <name type="common">Speckled blister lichen</name>
    <name type="synonym">Trypethelium virens</name>
    <dbReference type="NCBI Taxonomy" id="1048519"/>
    <lineage>
        <taxon>Eukaryota</taxon>
        <taxon>Fungi</taxon>
        <taxon>Dikarya</taxon>
        <taxon>Ascomycota</taxon>
        <taxon>Pezizomycotina</taxon>
        <taxon>Dothideomycetes</taxon>
        <taxon>Dothideomycetes incertae sedis</taxon>
        <taxon>Trypetheliales</taxon>
        <taxon>Trypetheliaceae</taxon>
        <taxon>Viridothelium</taxon>
    </lineage>
</organism>
<keyword evidence="3" id="KW-1185">Reference proteome</keyword>
<proteinExistence type="predicted"/>
<evidence type="ECO:0000256" key="1">
    <source>
        <dbReference type="SAM" id="MobiDB-lite"/>
    </source>
</evidence>
<dbReference type="EMBL" id="ML991781">
    <property type="protein sequence ID" value="KAF2237191.1"/>
    <property type="molecule type" value="Genomic_DNA"/>
</dbReference>
<evidence type="ECO:0000313" key="2">
    <source>
        <dbReference type="EMBL" id="KAF2237191.1"/>
    </source>
</evidence>
<dbReference type="Proteomes" id="UP000800092">
    <property type="component" value="Unassembled WGS sequence"/>
</dbReference>
<name>A0A6A6HGX1_VIRVR</name>
<reference evidence="2" key="1">
    <citation type="journal article" date="2020" name="Stud. Mycol.">
        <title>101 Dothideomycetes genomes: a test case for predicting lifestyles and emergence of pathogens.</title>
        <authorList>
            <person name="Haridas S."/>
            <person name="Albert R."/>
            <person name="Binder M."/>
            <person name="Bloem J."/>
            <person name="Labutti K."/>
            <person name="Salamov A."/>
            <person name="Andreopoulos B."/>
            <person name="Baker S."/>
            <person name="Barry K."/>
            <person name="Bills G."/>
            <person name="Bluhm B."/>
            <person name="Cannon C."/>
            <person name="Castanera R."/>
            <person name="Culley D."/>
            <person name="Daum C."/>
            <person name="Ezra D."/>
            <person name="Gonzalez J."/>
            <person name="Henrissat B."/>
            <person name="Kuo A."/>
            <person name="Liang C."/>
            <person name="Lipzen A."/>
            <person name="Lutzoni F."/>
            <person name="Magnuson J."/>
            <person name="Mondo S."/>
            <person name="Nolan M."/>
            <person name="Ohm R."/>
            <person name="Pangilinan J."/>
            <person name="Park H.-J."/>
            <person name="Ramirez L."/>
            <person name="Alfaro M."/>
            <person name="Sun H."/>
            <person name="Tritt A."/>
            <person name="Yoshinaga Y."/>
            <person name="Zwiers L.-H."/>
            <person name="Turgeon B."/>
            <person name="Goodwin S."/>
            <person name="Spatafora J."/>
            <person name="Crous P."/>
            <person name="Grigoriev I."/>
        </authorList>
    </citation>
    <scope>NUCLEOTIDE SEQUENCE</scope>
    <source>
        <strain evidence="2">Tuck. ex Michener</strain>
    </source>
</reference>
<feature type="compositionally biased region" description="Pro residues" evidence="1">
    <location>
        <begin position="182"/>
        <end position="215"/>
    </location>
</feature>